<sequence>MVKVKKQLVSEHVIDERSYGYGNPVNTITIHQTGNTHAGADAQAHANIQTNMNSRQASWHYTVDDEEAIQSFPDNVQCWHATDGGGPGNTTSLAIELCINKDGDYEKTVQNGAELARELLDKHHLTVNDLRQHHDWHTKNCPAQIRAGKHGIG</sequence>
<comment type="catalytic activity">
    <reaction evidence="1">
        <text>Hydrolyzes the link between N-acetylmuramoyl residues and L-amino acid residues in certain cell-wall glycopeptides.</text>
        <dbReference type="EC" id="3.5.1.28"/>
    </reaction>
</comment>
<keyword evidence="7" id="KW-0961">Cell wall biogenesis/degradation</keyword>
<accession>A0A366DZU1</accession>
<evidence type="ECO:0000256" key="6">
    <source>
        <dbReference type="ARBA" id="ARBA00023287"/>
    </source>
</evidence>
<comment type="caution">
    <text evidence="11">The sequence shown here is derived from an EMBL/GenBank/DDBJ whole genome shotgun (WGS) entry which is preliminary data.</text>
</comment>
<feature type="domain" description="N-acetylmuramoyl-L-alanine amidase" evidence="10">
    <location>
        <begin position="13"/>
        <end position="153"/>
    </location>
</feature>
<comment type="similarity">
    <text evidence="2">Belongs to the N-acetylmuramoyl-L-alanine amidase 2 family.</text>
</comment>
<proteinExistence type="inferred from homology"/>
<dbReference type="RefSeq" id="WP_113869397.1">
    <property type="nucleotide sequence ID" value="NZ_BAABQN010000015.1"/>
</dbReference>
<evidence type="ECO:0000256" key="3">
    <source>
        <dbReference type="ARBA" id="ARBA00011901"/>
    </source>
</evidence>
<dbReference type="InterPro" id="IPR002502">
    <property type="entry name" value="Amidase_domain"/>
</dbReference>
<gene>
    <name evidence="11" type="ORF">DES48_10896</name>
</gene>
<dbReference type="PANTHER" id="PTHR30417:SF11">
    <property type="entry name" value="N-ACETYLMURAMOYL-L-ALANINE AMIDASE XLYA"/>
    <property type="match status" value="1"/>
</dbReference>
<dbReference type="GO" id="GO:0030435">
    <property type="term" value="P:sporulation resulting in formation of a cellular spore"/>
    <property type="evidence" value="ECO:0007669"/>
    <property type="project" value="UniProtKB-KW"/>
</dbReference>
<dbReference type="PANTHER" id="PTHR30417">
    <property type="entry name" value="N-ACETYLMURAMOYL-L-ALANINE AMIDASE AMID"/>
    <property type="match status" value="1"/>
</dbReference>
<evidence type="ECO:0000256" key="5">
    <source>
        <dbReference type="ARBA" id="ARBA00022969"/>
    </source>
</evidence>
<dbReference type="Gene3D" id="3.40.80.10">
    <property type="entry name" value="Peptidoglycan recognition protein-like"/>
    <property type="match status" value="1"/>
</dbReference>
<dbReference type="EC" id="3.5.1.28" evidence="3"/>
<dbReference type="GO" id="GO:0008745">
    <property type="term" value="F:N-acetylmuramoyl-L-alanine amidase activity"/>
    <property type="evidence" value="ECO:0007669"/>
    <property type="project" value="UniProtKB-EC"/>
</dbReference>
<dbReference type="EMBL" id="QNRI01000008">
    <property type="protein sequence ID" value="RBO95385.1"/>
    <property type="molecule type" value="Genomic_DNA"/>
</dbReference>
<evidence type="ECO:0000256" key="1">
    <source>
        <dbReference type="ARBA" id="ARBA00001561"/>
    </source>
</evidence>
<keyword evidence="4" id="KW-0378">Hydrolase</keyword>
<dbReference type="OrthoDB" id="9794294at2"/>
<organism evidence="11 12">
    <name type="scientific">Paraliobacillus ryukyuensis</name>
    <dbReference type="NCBI Taxonomy" id="200904"/>
    <lineage>
        <taxon>Bacteria</taxon>
        <taxon>Bacillati</taxon>
        <taxon>Bacillota</taxon>
        <taxon>Bacilli</taxon>
        <taxon>Bacillales</taxon>
        <taxon>Bacillaceae</taxon>
        <taxon>Paraliobacillus</taxon>
    </lineage>
</organism>
<evidence type="ECO:0000256" key="8">
    <source>
        <dbReference type="ARBA" id="ARBA00030881"/>
    </source>
</evidence>
<dbReference type="InterPro" id="IPR036505">
    <property type="entry name" value="Amidase/PGRP_sf"/>
</dbReference>
<dbReference type="SMART" id="SM00644">
    <property type="entry name" value="Ami_2"/>
    <property type="match status" value="1"/>
</dbReference>
<dbReference type="GO" id="GO:0009253">
    <property type="term" value="P:peptidoglycan catabolic process"/>
    <property type="evidence" value="ECO:0007669"/>
    <property type="project" value="InterPro"/>
</dbReference>
<evidence type="ECO:0000313" key="11">
    <source>
        <dbReference type="EMBL" id="RBO95385.1"/>
    </source>
</evidence>
<name>A0A366DZU1_9BACI</name>
<evidence type="ECO:0000313" key="12">
    <source>
        <dbReference type="Proteomes" id="UP000252254"/>
    </source>
</evidence>
<keyword evidence="6" id="KW-0178">Competence</keyword>
<evidence type="ECO:0000256" key="9">
    <source>
        <dbReference type="ARBA" id="ARBA00032390"/>
    </source>
</evidence>
<evidence type="ECO:0000259" key="10">
    <source>
        <dbReference type="SMART" id="SM00644"/>
    </source>
</evidence>
<evidence type="ECO:0000256" key="7">
    <source>
        <dbReference type="ARBA" id="ARBA00023316"/>
    </source>
</evidence>
<protein>
    <recommendedName>
        <fullName evidence="3">N-acetylmuramoyl-L-alanine amidase</fullName>
        <ecNumber evidence="3">3.5.1.28</ecNumber>
    </recommendedName>
    <alternativeName>
        <fullName evidence="9">Autolysin</fullName>
    </alternativeName>
    <alternativeName>
        <fullName evidence="8">Cell wall hydrolase</fullName>
    </alternativeName>
</protein>
<dbReference type="SUPFAM" id="SSF55846">
    <property type="entry name" value="N-acetylmuramoyl-L-alanine amidase-like"/>
    <property type="match status" value="1"/>
</dbReference>
<keyword evidence="12" id="KW-1185">Reference proteome</keyword>
<dbReference type="AlphaFoldDB" id="A0A366DZU1"/>
<dbReference type="CDD" id="cd06583">
    <property type="entry name" value="PGRP"/>
    <property type="match status" value="1"/>
</dbReference>
<evidence type="ECO:0000256" key="2">
    <source>
        <dbReference type="ARBA" id="ARBA00007553"/>
    </source>
</evidence>
<dbReference type="Proteomes" id="UP000252254">
    <property type="component" value="Unassembled WGS sequence"/>
</dbReference>
<reference evidence="11 12" key="1">
    <citation type="submission" date="2018-06" db="EMBL/GenBank/DDBJ databases">
        <title>Genomic Encyclopedia of Type Strains, Phase IV (KMG-IV): sequencing the most valuable type-strain genomes for metagenomic binning, comparative biology and taxonomic classification.</title>
        <authorList>
            <person name="Goeker M."/>
        </authorList>
    </citation>
    <scope>NUCLEOTIDE SEQUENCE [LARGE SCALE GENOMIC DNA]</scope>
    <source>
        <strain evidence="11 12">DSM 15140</strain>
    </source>
</reference>
<keyword evidence="5" id="KW-0749">Sporulation</keyword>
<dbReference type="GO" id="GO:0009254">
    <property type="term" value="P:peptidoglycan turnover"/>
    <property type="evidence" value="ECO:0007669"/>
    <property type="project" value="TreeGrafter"/>
</dbReference>
<dbReference type="InterPro" id="IPR051206">
    <property type="entry name" value="NAMLAA_amidase_2"/>
</dbReference>
<dbReference type="GO" id="GO:0071555">
    <property type="term" value="P:cell wall organization"/>
    <property type="evidence" value="ECO:0007669"/>
    <property type="project" value="UniProtKB-KW"/>
</dbReference>
<dbReference type="Pfam" id="PF01510">
    <property type="entry name" value="Amidase_2"/>
    <property type="match status" value="1"/>
</dbReference>
<dbReference type="GO" id="GO:0030420">
    <property type="term" value="P:establishment of competence for transformation"/>
    <property type="evidence" value="ECO:0007669"/>
    <property type="project" value="UniProtKB-KW"/>
</dbReference>
<evidence type="ECO:0000256" key="4">
    <source>
        <dbReference type="ARBA" id="ARBA00022801"/>
    </source>
</evidence>